<keyword evidence="6 7" id="KW-0472">Membrane</keyword>
<feature type="transmembrane region" description="Helical" evidence="7">
    <location>
        <begin position="281"/>
        <end position="307"/>
    </location>
</feature>
<evidence type="ECO:0000256" key="3">
    <source>
        <dbReference type="ARBA" id="ARBA00022475"/>
    </source>
</evidence>
<dbReference type="EMBL" id="BJVI01000007">
    <property type="protein sequence ID" value="GEL17228.1"/>
    <property type="molecule type" value="Genomic_DNA"/>
</dbReference>
<feature type="transmembrane region" description="Helical" evidence="7">
    <location>
        <begin position="12"/>
        <end position="30"/>
    </location>
</feature>
<evidence type="ECO:0000256" key="7">
    <source>
        <dbReference type="RuleBase" id="RU363032"/>
    </source>
</evidence>
<dbReference type="PANTHER" id="PTHR43163">
    <property type="entry name" value="DIPEPTIDE TRANSPORT SYSTEM PERMEASE PROTEIN DPPB-RELATED"/>
    <property type="match status" value="1"/>
</dbReference>
<dbReference type="InterPro" id="IPR045621">
    <property type="entry name" value="BPD_transp_1_N"/>
</dbReference>
<feature type="transmembrane region" description="Helical" evidence="7">
    <location>
        <begin position="134"/>
        <end position="157"/>
    </location>
</feature>
<comment type="similarity">
    <text evidence="7">Belongs to the binding-protein-dependent transport system permease family.</text>
</comment>
<name>A0A511D2U9_9PSEU</name>
<sequence length="314" mass="32843">MAGLLVNRILRSVPLVLLITLGVYGLVFLIPGDPAATLAGDNPTPEQIAHIRQSLGLDRPAVEQYLGWLLDAVRGQLGQSLYTGADVTGMILDRFGVTAWLSVLAVLVAVVIGIPAGVLAAAARGSWIDRAITVAVTAGIAIPGFWLGLMLIIVFALQAGVFPAGGYTPISEDFGEWLLHVTLPAVTLAAAPAAELARHTRSAMLGVLEQDYIRSARAKGVAEWAVLIRHGLKNAAGPVITVLSFQAALLLGGSVIVEQIFGMPGLGSLAIQAVHDKDLPVLQGVVLVAALIVMIINLLTDLAYGFLNPKVRAV</sequence>
<evidence type="ECO:0000256" key="6">
    <source>
        <dbReference type="ARBA" id="ARBA00023136"/>
    </source>
</evidence>
<evidence type="ECO:0000313" key="9">
    <source>
        <dbReference type="EMBL" id="GEL17228.1"/>
    </source>
</evidence>
<comment type="subcellular location">
    <subcellularLocation>
        <location evidence="1 7">Cell membrane</location>
        <topology evidence="1 7">Multi-pass membrane protein</topology>
    </subcellularLocation>
</comment>
<evidence type="ECO:0000256" key="4">
    <source>
        <dbReference type="ARBA" id="ARBA00022692"/>
    </source>
</evidence>
<gene>
    <name evidence="9" type="ORF">PA7_10650</name>
</gene>
<dbReference type="STRING" id="1123024.GCA_000423625_00392"/>
<dbReference type="GO" id="GO:0071916">
    <property type="term" value="F:dipeptide transmembrane transporter activity"/>
    <property type="evidence" value="ECO:0007669"/>
    <property type="project" value="TreeGrafter"/>
</dbReference>
<comment type="caution">
    <text evidence="9">The sequence shown here is derived from an EMBL/GenBank/DDBJ whole genome shotgun (WGS) entry which is preliminary data.</text>
</comment>
<organism evidence="9 10">
    <name type="scientific">Pseudonocardia asaccharolytica DSM 44247 = NBRC 16224</name>
    <dbReference type="NCBI Taxonomy" id="1123024"/>
    <lineage>
        <taxon>Bacteria</taxon>
        <taxon>Bacillati</taxon>
        <taxon>Actinomycetota</taxon>
        <taxon>Actinomycetes</taxon>
        <taxon>Pseudonocardiales</taxon>
        <taxon>Pseudonocardiaceae</taxon>
        <taxon>Pseudonocardia</taxon>
    </lineage>
</organism>
<dbReference type="OrthoDB" id="9778910at2"/>
<evidence type="ECO:0000256" key="1">
    <source>
        <dbReference type="ARBA" id="ARBA00004651"/>
    </source>
</evidence>
<dbReference type="GO" id="GO:0005886">
    <property type="term" value="C:plasma membrane"/>
    <property type="evidence" value="ECO:0007669"/>
    <property type="project" value="UniProtKB-SubCell"/>
</dbReference>
<dbReference type="AlphaFoldDB" id="A0A511D2U9"/>
<dbReference type="CDD" id="cd06261">
    <property type="entry name" value="TM_PBP2"/>
    <property type="match status" value="1"/>
</dbReference>
<accession>A0A511D2U9</accession>
<proteinExistence type="inferred from homology"/>
<dbReference type="Pfam" id="PF19300">
    <property type="entry name" value="BPD_transp_1_N"/>
    <property type="match status" value="1"/>
</dbReference>
<dbReference type="Pfam" id="PF00528">
    <property type="entry name" value="BPD_transp_1"/>
    <property type="match status" value="1"/>
</dbReference>
<keyword evidence="5 7" id="KW-1133">Transmembrane helix</keyword>
<dbReference type="Proteomes" id="UP000321328">
    <property type="component" value="Unassembled WGS sequence"/>
</dbReference>
<dbReference type="PANTHER" id="PTHR43163:SF6">
    <property type="entry name" value="DIPEPTIDE TRANSPORT SYSTEM PERMEASE PROTEIN DPPB-RELATED"/>
    <property type="match status" value="1"/>
</dbReference>
<keyword evidence="4 7" id="KW-0812">Transmembrane</keyword>
<feature type="domain" description="ABC transmembrane type-1" evidence="8">
    <location>
        <begin position="95"/>
        <end position="304"/>
    </location>
</feature>
<keyword evidence="2 7" id="KW-0813">Transport</keyword>
<feature type="transmembrane region" description="Helical" evidence="7">
    <location>
        <begin position="239"/>
        <end position="261"/>
    </location>
</feature>
<evidence type="ECO:0000256" key="2">
    <source>
        <dbReference type="ARBA" id="ARBA00022448"/>
    </source>
</evidence>
<dbReference type="InterPro" id="IPR000515">
    <property type="entry name" value="MetI-like"/>
</dbReference>
<reference evidence="9 10" key="1">
    <citation type="submission" date="2019-07" db="EMBL/GenBank/DDBJ databases">
        <title>Whole genome shotgun sequence of Pseudonocardia asaccharolytica NBRC 16224.</title>
        <authorList>
            <person name="Hosoyama A."/>
            <person name="Uohara A."/>
            <person name="Ohji S."/>
            <person name="Ichikawa N."/>
        </authorList>
    </citation>
    <scope>NUCLEOTIDE SEQUENCE [LARGE SCALE GENOMIC DNA]</scope>
    <source>
        <strain evidence="9 10">NBRC 16224</strain>
    </source>
</reference>
<evidence type="ECO:0000313" key="10">
    <source>
        <dbReference type="Proteomes" id="UP000321328"/>
    </source>
</evidence>
<dbReference type="PROSITE" id="PS50928">
    <property type="entry name" value="ABC_TM1"/>
    <property type="match status" value="1"/>
</dbReference>
<feature type="transmembrane region" description="Helical" evidence="7">
    <location>
        <begin position="99"/>
        <end position="122"/>
    </location>
</feature>
<protein>
    <submittedName>
        <fullName evidence="9">ABC di/oligopeptide transporter inner membrane subunit</fullName>
    </submittedName>
</protein>
<feature type="transmembrane region" description="Helical" evidence="7">
    <location>
        <begin position="177"/>
        <end position="197"/>
    </location>
</feature>
<keyword evidence="3" id="KW-1003">Cell membrane</keyword>
<dbReference type="SUPFAM" id="SSF161098">
    <property type="entry name" value="MetI-like"/>
    <property type="match status" value="1"/>
</dbReference>
<evidence type="ECO:0000256" key="5">
    <source>
        <dbReference type="ARBA" id="ARBA00022989"/>
    </source>
</evidence>
<dbReference type="Gene3D" id="1.10.3720.10">
    <property type="entry name" value="MetI-like"/>
    <property type="match status" value="1"/>
</dbReference>
<dbReference type="InterPro" id="IPR035906">
    <property type="entry name" value="MetI-like_sf"/>
</dbReference>
<keyword evidence="10" id="KW-1185">Reference proteome</keyword>
<evidence type="ECO:0000259" key="8">
    <source>
        <dbReference type="PROSITE" id="PS50928"/>
    </source>
</evidence>
<dbReference type="RefSeq" id="WP_028928637.1">
    <property type="nucleotide sequence ID" value="NZ_AUII01000001.1"/>
</dbReference>